<proteinExistence type="predicted"/>
<comment type="caution">
    <text evidence="1">The sequence shown here is derived from an EMBL/GenBank/DDBJ whole genome shotgun (WGS) entry which is preliminary data.</text>
</comment>
<sequence length="133" mass="15094">MYLMYRKVFKYAWIFNFKLSDLLKDIRGSLKSILDQHLKAVILIDRYGTQLASVSSIDLQRETLSKVSAVLYGSAERLGETLSRGSPRYIIIEYNNMVLCIVKTMSGKYVVVGVSDGYTQDIRSKLEGLSVKL</sequence>
<dbReference type="Gene3D" id="3.30.450.30">
    <property type="entry name" value="Dynein light chain 2a, cytoplasmic"/>
    <property type="match status" value="1"/>
</dbReference>
<name>A0A2R6C815_9ARCH</name>
<protein>
    <recommendedName>
        <fullName evidence="3">Roadblock/LAMTOR2 domain-containing protein</fullName>
    </recommendedName>
</protein>
<dbReference type="AlphaFoldDB" id="A0A2R6C815"/>
<evidence type="ECO:0000313" key="1">
    <source>
        <dbReference type="EMBL" id="PSO06916.1"/>
    </source>
</evidence>
<reference evidence="1 2" key="1">
    <citation type="submission" date="2017-04" db="EMBL/GenBank/DDBJ databases">
        <title>Novel microbial lineages endemic to geothermal iron-oxide mats fill important gaps in the evolutionary history of Archaea.</title>
        <authorList>
            <person name="Jay Z.J."/>
            <person name="Beam J.P."/>
            <person name="Dlakic M."/>
            <person name="Rusch D.B."/>
            <person name="Kozubal M.A."/>
            <person name="Inskeep W.P."/>
        </authorList>
    </citation>
    <scope>NUCLEOTIDE SEQUENCE [LARGE SCALE GENOMIC DNA]</scope>
    <source>
        <strain evidence="1">BE_D</strain>
    </source>
</reference>
<gene>
    <name evidence="1" type="ORF">B9Q04_13580</name>
</gene>
<evidence type="ECO:0008006" key="3">
    <source>
        <dbReference type="Google" id="ProtNLM"/>
    </source>
</evidence>
<evidence type="ECO:0000313" key="2">
    <source>
        <dbReference type="Proteomes" id="UP000242015"/>
    </source>
</evidence>
<dbReference type="Proteomes" id="UP000242015">
    <property type="component" value="Unassembled WGS sequence"/>
</dbReference>
<dbReference type="SUPFAM" id="SSF103196">
    <property type="entry name" value="Roadblock/LC7 domain"/>
    <property type="match status" value="1"/>
</dbReference>
<dbReference type="EMBL" id="NEXF01000366">
    <property type="protein sequence ID" value="PSO06916.1"/>
    <property type="molecule type" value="Genomic_DNA"/>
</dbReference>
<organism evidence="1 2">
    <name type="scientific">Candidatus Marsarchaeota G2 archaeon BE_D</name>
    <dbReference type="NCBI Taxonomy" id="1978158"/>
    <lineage>
        <taxon>Archaea</taxon>
        <taxon>Candidatus Marsarchaeota</taxon>
        <taxon>Candidatus Marsarchaeota group 2</taxon>
    </lineage>
</organism>
<accession>A0A2R6C815</accession>